<evidence type="ECO:0000313" key="17">
    <source>
        <dbReference type="Proteomes" id="UP000187209"/>
    </source>
</evidence>
<dbReference type="Gene3D" id="3.30.40.10">
    <property type="entry name" value="Zinc/RING finger domain, C3HC4 (zinc finger)"/>
    <property type="match status" value="1"/>
</dbReference>
<evidence type="ECO:0000256" key="9">
    <source>
        <dbReference type="ARBA" id="ARBA00022833"/>
    </source>
</evidence>
<keyword evidence="5 13" id="KW-0812">Transmembrane</keyword>
<dbReference type="EMBL" id="MPUH01000625">
    <property type="protein sequence ID" value="OMJ76568.1"/>
    <property type="molecule type" value="Genomic_DNA"/>
</dbReference>
<evidence type="ECO:0000256" key="13">
    <source>
        <dbReference type="SAM" id="Phobius"/>
    </source>
</evidence>
<dbReference type="PROSITE" id="PS50089">
    <property type="entry name" value="ZF_RING_2"/>
    <property type="match status" value="1"/>
</dbReference>
<keyword evidence="7 12" id="KW-0863">Zinc-finger</keyword>
<evidence type="ECO:0000256" key="3">
    <source>
        <dbReference type="ARBA" id="ARBA00012483"/>
    </source>
</evidence>
<keyword evidence="14" id="KW-0732">Signal</keyword>
<evidence type="ECO:0000256" key="14">
    <source>
        <dbReference type="SAM" id="SignalP"/>
    </source>
</evidence>
<keyword evidence="9" id="KW-0862">Zinc</keyword>
<evidence type="ECO:0000256" key="4">
    <source>
        <dbReference type="ARBA" id="ARBA00022679"/>
    </source>
</evidence>
<dbReference type="GO" id="GO:0016020">
    <property type="term" value="C:membrane"/>
    <property type="evidence" value="ECO:0007669"/>
    <property type="project" value="UniProtKB-SubCell"/>
</dbReference>
<comment type="subcellular location">
    <subcellularLocation>
        <location evidence="2">Membrane</location>
        <topology evidence="2">Multi-pass membrane protein</topology>
    </subcellularLocation>
</comment>
<evidence type="ECO:0000259" key="15">
    <source>
        <dbReference type="PROSITE" id="PS50089"/>
    </source>
</evidence>
<organism evidence="16 17">
    <name type="scientific">Stentor coeruleus</name>
    <dbReference type="NCBI Taxonomy" id="5963"/>
    <lineage>
        <taxon>Eukaryota</taxon>
        <taxon>Sar</taxon>
        <taxon>Alveolata</taxon>
        <taxon>Ciliophora</taxon>
        <taxon>Postciliodesmatophora</taxon>
        <taxon>Heterotrichea</taxon>
        <taxon>Heterotrichida</taxon>
        <taxon>Stentoridae</taxon>
        <taxon>Stentor</taxon>
    </lineage>
</organism>
<accession>A0A1R2BII8</accession>
<proteinExistence type="predicted"/>
<dbReference type="OrthoDB" id="21204at2759"/>
<evidence type="ECO:0000256" key="1">
    <source>
        <dbReference type="ARBA" id="ARBA00000900"/>
    </source>
</evidence>
<evidence type="ECO:0000256" key="6">
    <source>
        <dbReference type="ARBA" id="ARBA00022723"/>
    </source>
</evidence>
<keyword evidence="6" id="KW-0479">Metal-binding</keyword>
<dbReference type="AlphaFoldDB" id="A0A1R2BII8"/>
<dbReference type="PANTHER" id="PTHR45977:SF4">
    <property type="entry name" value="RING-TYPE DOMAIN-CONTAINING PROTEIN"/>
    <property type="match status" value="1"/>
</dbReference>
<feature type="domain" description="RING-type" evidence="15">
    <location>
        <begin position="254"/>
        <end position="297"/>
    </location>
</feature>
<name>A0A1R2BII8_9CILI</name>
<dbReference type="GO" id="GO:0061630">
    <property type="term" value="F:ubiquitin protein ligase activity"/>
    <property type="evidence" value="ECO:0007669"/>
    <property type="project" value="UniProtKB-EC"/>
</dbReference>
<keyword evidence="10 13" id="KW-1133">Transmembrane helix</keyword>
<dbReference type="EC" id="2.3.2.27" evidence="3"/>
<evidence type="ECO:0000313" key="16">
    <source>
        <dbReference type="EMBL" id="OMJ76568.1"/>
    </source>
</evidence>
<evidence type="ECO:0000256" key="2">
    <source>
        <dbReference type="ARBA" id="ARBA00004141"/>
    </source>
</evidence>
<keyword evidence="11 13" id="KW-0472">Membrane</keyword>
<comment type="caution">
    <text evidence="16">The sequence shown here is derived from an EMBL/GenBank/DDBJ whole genome shotgun (WGS) entry which is preliminary data.</text>
</comment>
<dbReference type="PANTHER" id="PTHR45977">
    <property type="entry name" value="TARGET OF ERK KINASE MPK-1"/>
    <property type="match status" value="1"/>
</dbReference>
<dbReference type="SUPFAM" id="SSF57850">
    <property type="entry name" value="RING/U-box"/>
    <property type="match status" value="1"/>
</dbReference>
<dbReference type="InterPro" id="IPR001841">
    <property type="entry name" value="Znf_RING"/>
</dbReference>
<evidence type="ECO:0000256" key="10">
    <source>
        <dbReference type="ARBA" id="ARBA00022989"/>
    </source>
</evidence>
<dbReference type="Proteomes" id="UP000187209">
    <property type="component" value="Unassembled WGS sequence"/>
</dbReference>
<reference evidence="16 17" key="1">
    <citation type="submission" date="2016-11" db="EMBL/GenBank/DDBJ databases">
        <title>The macronuclear genome of Stentor coeruleus: a giant cell with tiny introns.</title>
        <authorList>
            <person name="Slabodnick M."/>
            <person name="Ruby J.G."/>
            <person name="Reiff S.B."/>
            <person name="Swart E.C."/>
            <person name="Gosai S."/>
            <person name="Prabakaran S."/>
            <person name="Witkowska E."/>
            <person name="Larue G.E."/>
            <person name="Fisher S."/>
            <person name="Freeman R.M."/>
            <person name="Gunawardena J."/>
            <person name="Chu W."/>
            <person name="Stover N.A."/>
            <person name="Gregory B.D."/>
            <person name="Nowacki M."/>
            <person name="Derisi J."/>
            <person name="Roy S.W."/>
            <person name="Marshall W.F."/>
            <person name="Sood P."/>
        </authorList>
    </citation>
    <scope>NUCLEOTIDE SEQUENCE [LARGE SCALE GENOMIC DNA]</scope>
    <source>
        <strain evidence="16">WM001</strain>
    </source>
</reference>
<dbReference type="GO" id="GO:0016567">
    <property type="term" value="P:protein ubiquitination"/>
    <property type="evidence" value="ECO:0007669"/>
    <property type="project" value="TreeGrafter"/>
</dbReference>
<evidence type="ECO:0000256" key="12">
    <source>
        <dbReference type="PROSITE-ProRule" id="PRU00175"/>
    </source>
</evidence>
<comment type="catalytic activity">
    <reaction evidence="1">
        <text>S-ubiquitinyl-[E2 ubiquitin-conjugating enzyme]-L-cysteine + [acceptor protein]-L-lysine = [E2 ubiquitin-conjugating enzyme]-L-cysteine + N(6)-ubiquitinyl-[acceptor protein]-L-lysine.</text>
        <dbReference type="EC" id="2.3.2.27"/>
    </reaction>
</comment>
<keyword evidence="4" id="KW-0808">Transferase</keyword>
<protein>
    <recommendedName>
        <fullName evidence="3">RING-type E3 ubiquitin transferase</fullName>
        <ecNumber evidence="3">2.3.2.27</ecNumber>
    </recommendedName>
</protein>
<dbReference type="GO" id="GO:0008270">
    <property type="term" value="F:zinc ion binding"/>
    <property type="evidence" value="ECO:0007669"/>
    <property type="project" value="UniProtKB-KW"/>
</dbReference>
<feature type="chain" id="PRO_5012164284" description="RING-type E3 ubiquitin transferase" evidence="14">
    <location>
        <begin position="19"/>
        <end position="319"/>
    </location>
</feature>
<dbReference type="GO" id="GO:0006511">
    <property type="term" value="P:ubiquitin-dependent protein catabolic process"/>
    <property type="evidence" value="ECO:0007669"/>
    <property type="project" value="TreeGrafter"/>
</dbReference>
<dbReference type="SMART" id="SM00184">
    <property type="entry name" value="RING"/>
    <property type="match status" value="1"/>
</dbReference>
<evidence type="ECO:0000256" key="7">
    <source>
        <dbReference type="ARBA" id="ARBA00022771"/>
    </source>
</evidence>
<evidence type="ECO:0000256" key="5">
    <source>
        <dbReference type="ARBA" id="ARBA00022692"/>
    </source>
</evidence>
<keyword evidence="8" id="KW-0833">Ubl conjugation pathway</keyword>
<sequence length="319" mass="36588">MNYIILTVIVFLLQEILADCYKCTIFGSEFILNKDFNLYCLPNSICSEACSGVIIPSTEACPRSDSICSTYFHSESSGSISILGISPLNICYWFLDLRKRTKSSTIFDAETTGHMYFKINSYEDENSPRIVHEYDITKESKSEFNITGKYFEILVFSMAISGDIKVKVLWNQKSSGSYEESKNIIIISASGAAFLIFLMCIIACLIMTIRKKRESSRVSQQIYEFVPDDCSFISHMDTNMPSKLFCNKTLIDPCCICFEKFYLGCFVRELPCNHLFHTHCIDEWIYMKKNYSSCPLCMKNIFDFTSQLDNSINNERALD</sequence>
<keyword evidence="17" id="KW-1185">Reference proteome</keyword>
<evidence type="ECO:0000256" key="11">
    <source>
        <dbReference type="ARBA" id="ARBA00023136"/>
    </source>
</evidence>
<dbReference type="InterPro" id="IPR013083">
    <property type="entry name" value="Znf_RING/FYVE/PHD"/>
</dbReference>
<evidence type="ECO:0000256" key="8">
    <source>
        <dbReference type="ARBA" id="ARBA00022786"/>
    </source>
</evidence>
<feature type="signal peptide" evidence="14">
    <location>
        <begin position="1"/>
        <end position="18"/>
    </location>
</feature>
<dbReference type="Pfam" id="PF13639">
    <property type="entry name" value="zf-RING_2"/>
    <property type="match status" value="1"/>
</dbReference>
<gene>
    <name evidence="16" type="ORF">SteCoe_24060</name>
</gene>
<feature type="transmembrane region" description="Helical" evidence="13">
    <location>
        <begin position="184"/>
        <end position="209"/>
    </location>
</feature>